<dbReference type="Proteomes" id="UP001500902">
    <property type="component" value="Unassembled WGS sequence"/>
</dbReference>
<keyword evidence="5 7" id="KW-1133">Transmembrane helix</keyword>
<organism evidence="9 10">
    <name type="scientific">Nonomuraea antimicrobica</name>
    <dbReference type="NCBI Taxonomy" id="561173"/>
    <lineage>
        <taxon>Bacteria</taxon>
        <taxon>Bacillati</taxon>
        <taxon>Actinomycetota</taxon>
        <taxon>Actinomycetes</taxon>
        <taxon>Streptosporangiales</taxon>
        <taxon>Streptosporangiaceae</taxon>
        <taxon>Nonomuraea</taxon>
    </lineage>
</organism>
<comment type="similarity">
    <text evidence="7">Belongs to the binding-protein-dependent transport system permease family.</text>
</comment>
<feature type="transmembrane region" description="Helical" evidence="7">
    <location>
        <begin position="159"/>
        <end position="180"/>
    </location>
</feature>
<evidence type="ECO:0000313" key="9">
    <source>
        <dbReference type="EMBL" id="GAA3713799.1"/>
    </source>
</evidence>
<keyword evidence="6 7" id="KW-0472">Membrane</keyword>
<keyword evidence="2 7" id="KW-0813">Transport</keyword>
<keyword evidence="3" id="KW-1003">Cell membrane</keyword>
<evidence type="ECO:0000256" key="2">
    <source>
        <dbReference type="ARBA" id="ARBA00022448"/>
    </source>
</evidence>
<dbReference type="Pfam" id="PF00528">
    <property type="entry name" value="BPD_transp_1"/>
    <property type="match status" value="1"/>
</dbReference>
<accession>A0ABP7E3L7</accession>
<keyword evidence="10" id="KW-1185">Reference proteome</keyword>
<protein>
    <submittedName>
        <fullName evidence="9">ABC transporter permease</fullName>
    </submittedName>
</protein>
<feature type="transmembrane region" description="Helical" evidence="7">
    <location>
        <begin position="215"/>
        <end position="233"/>
    </location>
</feature>
<dbReference type="PANTHER" id="PTHR30151:SF0">
    <property type="entry name" value="ABC TRANSPORTER PERMEASE PROTEIN MJ0413-RELATED"/>
    <property type="match status" value="1"/>
</dbReference>
<evidence type="ECO:0000256" key="1">
    <source>
        <dbReference type="ARBA" id="ARBA00004651"/>
    </source>
</evidence>
<evidence type="ECO:0000256" key="5">
    <source>
        <dbReference type="ARBA" id="ARBA00022989"/>
    </source>
</evidence>
<sequence length="249" mass="26680">MLALRAAFVLAALAAWQLVVVTGAISDDAVAAPTSVARELPAILSDLAFWSAAWDTVRTWGIGLLVSMALAIPIGLVLGSSDLAYRMSRFTIDFLRTIPPVALIPLALLLYGATLQMALLLVVFGSTGPLLLQSMYGAQQVDPQLRDVVRGYLLRRRDVALRLVLPTAAPFIATGVRISATMSLLLAVGAEYIGSAPGLGATIRVYEQTSNIPQMYAYIVVCAGLGALLNLTMMRLERRIMAWAPSHRS</sequence>
<feature type="domain" description="ABC transmembrane type-1" evidence="8">
    <location>
        <begin position="53"/>
        <end position="237"/>
    </location>
</feature>
<feature type="transmembrane region" description="Helical" evidence="7">
    <location>
        <begin position="59"/>
        <end position="78"/>
    </location>
</feature>
<comment type="subcellular location">
    <subcellularLocation>
        <location evidence="1 7">Cell membrane</location>
        <topology evidence="1 7">Multi-pass membrane protein</topology>
    </subcellularLocation>
</comment>
<dbReference type="Gene3D" id="1.10.3720.10">
    <property type="entry name" value="MetI-like"/>
    <property type="match status" value="1"/>
</dbReference>
<proteinExistence type="inferred from homology"/>
<dbReference type="InterPro" id="IPR000515">
    <property type="entry name" value="MetI-like"/>
</dbReference>
<evidence type="ECO:0000313" key="10">
    <source>
        <dbReference type="Proteomes" id="UP001500902"/>
    </source>
</evidence>
<comment type="caution">
    <text evidence="9">The sequence shown here is derived from an EMBL/GenBank/DDBJ whole genome shotgun (WGS) entry which is preliminary data.</text>
</comment>
<dbReference type="InterPro" id="IPR035906">
    <property type="entry name" value="MetI-like_sf"/>
</dbReference>
<keyword evidence="4 7" id="KW-0812">Transmembrane</keyword>
<evidence type="ECO:0000259" key="8">
    <source>
        <dbReference type="PROSITE" id="PS50928"/>
    </source>
</evidence>
<dbReference type="PANTHER" id="PTHR30151">
    <property type="entry name" value="ALKANE SULFONATE ABC TRANSPORTER-RELATED, MEMBRANE SUBUNIT"/>
    <property type="match status" value="1"/>
</dbReference>
<dbReference type="PROSITE" id="PS50928">
    <property type="entry name" value="ABC_TM1"/>
    <property type="match status" value="1"/>
</dbReference>
<reference evidence="10" key="1">
    <citation type="journal article" date="2019" name="Int. J. Syst. Evol. Microbiol.">
        <title>The Global Catalogue of Microorganisms (GCM) 10K type strain sequencing project: providing services to taxonomists for standard genome sequencing and annotation.</title>
        <authorList>
            <consortium name="The Broad Institute Genomics Platform"/>
            <consortium name="The Broad Institute Genome Sequencing Center for Infectious Disease"/>
            <person name="Wu L."/>
            <person name="Ma J."/>
        </authorList>
    </citation>
    <scope>NUCLEOTIDE SEQUENCE [LARGE SCALE GENOMIC DNA]</scope>
    <source>
        <strain evidence="10">JCM 16904</strain>
    </source>
</reference>
<dbReference type="SUPFAM" id="SSF161098">
    <property type="entry name" value="MetI-like"/>
    <property type="match status" value="1"/>
</dbReference>
<evidence type="ECO:0000256" key="4">
    <source>
        <dbReference type="ARBA" id="ARBA00022692"/>
    </source>
</evidence>
<name>A0ABP7E3L7_9ACTN</name>
<gene>
    <name evidence="9" type="ORF">GCM10022224_094240</name>
</gene>
<dbReference type="EMBL" id="BAAAZP010000224">
    <property type="protein sequence ID" value="GAA3713799.1"/>
    <property type="molecule type" value="Genomic_DNA"/>
</dbReference>
<evidence type="ECO:0000256" key="3">
    <source>
        <dbReference type="ARBA" id="ARBA00022475"/>
    </source>
</evidence>
<evidence type="ECO:0000256" key="6">
    <source>
        <dbReference type="ARBA" id="ARBA00023136"/>
    </source>
</evidence>
<evidence type="ECO:0000256" key="7">
    <source>
        <dbReference type="RuleBase" id="RU363032"/>
    </source>
</evidence>